<sequence>MKFKIATLLLLILNLSFAQEFYAEVNVDYSQVGGSNASTYQALEKSLKDFINTTKWSDKNYKIHERIEASFNIIIKEKSGNNQYKASLQVQSRRPVFNSNYYTPTLNVNDTNFDFEYTDFQQIVFNQRKFSNTNLSDVIGFYVYLILGIDADTFSRNGGTQYFKIAQNVSSNALSSKFDGWGSQSQRNRTALINKILSPSGNTMRALYYNYHIRGLDQMYSNELNAKNNIGNALLSLNSYEKSNDFSQNYMLDVFFNTKKHEIEQIFTGGVSTSFGLNKLKTLLEKISPNNNDLWKKLNK</sequence>
<dbReference type="EMBL" id="CP035107">
    <property type="protein sequence ID" value="QAR30803.1"/>
    <property type="molecule type" value="Genomic_DNA"/>
</dbReference>
<dbReference type="Proteomes" id="UP000287701">
    <property type="component" value="Chromosome"/>
</dbReference>
<accession>A0A3R5URY8</accession>
<proteinExistence type="predicted"/>
<dbReference type="AlphaFoldDB" id="A0A3R5URY8"/>
<reference evidence="2 3" key="1">
    <citation type="submission" date="2019-01" db="EMBL/GenBank/DDBJ databases">
        <title>Whole Genome of Ornithobacterium rhinotracheale FARPER-174b.</title>
        <authorList>
            <person name="Tataje-Lavanda L.A."/>
            <person name="Montalvan A."/>
            <person name="Montesinos R."/>
            <person name="Zimic M."/>
            <person name="Fernandez-Sanchez M."/>
            <person name="Fernandez-Diaz M."/>
        </authorList>
    </citation>
    <scope>NUCLEOTIDE SEQUENCE [LARGE SCALE GENOMIC DNA]</scope>
    <source>
        <strain evidence="2 3">FARPER-174b</strain>
    </source>
</reference>
<evidence type="ECO:0000313" key="3">
    <source>
        <dbReference type="Proteomes" id="UP000287701"/>
    </source>
</evidence>
<keyword evidence="1" id="KW-0732">Signal</keyword>
<name>A0A3R5URY8_ORNRH</name>
<dbReference type="RefSeq" id="WP_128501277.1">
    <property type="nucleotide sequence ID" value="NZ_CP035107.1"/>
</dbReference>
<dbReference type="Pfam" id="PF16119">
    <property type="entry name" value="DUF4835"/>
    <property type="match status" value="1"/>
</dbReference>
<feature type="signal peptide" evidence="1">
    <location>
        <begin position="1"/>
        <end position="18"/>
    </location>
</feature>
<evidence type="ECO:0000256" key="1">
    <source>
        <dbReference type="SAM" id="SignalP"/>
    </source>
</evidence>
<gene>
    <name evidence="2" type="ORF">EQP59_05370</name>
</gene>
<dbReference type="InterPro" id="IPR032274">
    <property type="entry name" value="DUF4835"/>
</dbReference>
<organism evidence="2 3">
    <name type="scientific">Ornithobacterium rhinotracheale</name>
    <dbReference type="NCBI Taxonomy" id="28251"/>
    <lineage>
        <taxon>Bacteria</taxon>
        <taxon>Pseudomonadati</taxon>
        <taxon>Bacteroidota</taxon>
        <taxon>Flavobacteriia</taxon>
        <taxon>Flavobacteriales</taxon>
        <taxon>Weeksellaceae</taxon>
        <taxon>Ornithobacterium</taxon>
    </lineage>
</organism>
<dbReference type="OrthoDB" id="9773381at2"/>
<feature type="chain" id="PRO_5018557823" evidence="1">
    <location>
        <begin position="19"/>
        <end position="300"/>
    </location>
</feature>
<evidence type="ECO:0000313" key="2">
    <source>
        <dbReference type="EMBL" id="QAR30803.1"/>
    </source>
</evidence>
<protein>
    <submittedName>
        <fullName evidence="2">DUF4835 family protein</fullName>
    </submittedName>
</protein>